<dbReference type="Gene3D" id="1.10.1400.10">
    <property type="match status" value="1"/>
</dbReference>
<comment type="similarity">
    <text evidence="1">Belongs to the peptidase S45 family.</text>
</comment>
<evidence type="ECO:0000313" key="5">
    <source>
        <dbReference type="Proteomes" id="UP000679126"/>
    </source>
</evidence>
<keyword evidence="2" id="KW-0378">Hydrolase</keyword>
<dbReference type="PANTHER" id="PTHR34218:SF4">
    <property type="entry name" value="ACYL-HOMOSERINE LACTONE ACYLASE QUIP"/>
    <property type="match status" value="1"/>
</dbReference>
<organism evidence="4 5">
    <name type="scientific">Chitinophaga chungangae</name>
    <dbReference type="NCBI Taxonomy" id="2821488"/>
    <lineage>
        <taxon>Bacteria</taxon>
        <taxon>Pseudomonadati</taxon>
        <taxon>Bacteroidota</taxon>
        <taxon>Chitinophagia</taxon>
        <taxon>Chitinophagales</taxon>
        <taxon>Chitinophagaceae</taxon>
        <taxon>Chitinophaga</taxon>
    </lineage>
</organism>
<dbReference type="Gene3D" id="3.60.20.10">
    <property type="entry name" value="Glutamine Phosphoribosylpyrophosphate, subunit 1, domain 1"/>
    <property type="match status" value="1"/>
</dbReference>
<dbReference type="InterPro" id="IPR029055">
    <property type="entry name" value="Ntn_hydrolases_N"/>
</dbReference>
<dbReference type="InterPro" id="IPR014395">
    <property type="entry name" value="Pen/GL7ACA/AHL_acylase"/>
</dbReference>
<dbReference type="PANTHER" id="PTHR34218">
    <property type="entry name" value="PEPTIDASE S45 PENICILLIN AMIDASE"/>
    <property type="match status" value="1"/>
</dbReference>
<dbReference type="Pfam" id="PF01804">
    <property type="entry name" value="Penicil_amidase"/>
    <property type="match status" value="1"/>
</dbReference>
<dbReference type="SUPFAM" id="SSF56235">
    <property type="entry name" value="N-terminal nucleophile aminohydrolases (Ntn hydrolases)"/>
    <property type="match status" value="1"/>
</dbReference>
<evidence type="ECO:0000256" key="3">
    <source>
        <dbReference type="ARBA" id="ARBA00023145"/>
    </source>
</evidence>
<dbReference type="InterPro" id="IPR002692">
    <property type="entry name" value="S45"/>
</dbReference>
<reference evidence="5" key="1">
    <citation type="submission" date="2021-03" db="EMBL/GenBank/DDBJ databases">
        <title>Assistant Professor.</title>
        <authorList>
            <person name="Huq M.A."/>
        </authorList>
    </citation>
    <scope>NUCLEOTIDE SEQUENCE [LARGE SCALE GENOMIC DNA]</scope>
    <source>
        <strain evidence="5">MAH-28</strain>
    </source>
</reference>
<evidence type="ECO:0000313" key="4">
    <source>
        <dbReference type="EMBL" id="MBO9151595.1"/>
    </source>
</evidence>
<accession>A0ABS3YA87</accession>
<dbReference type="Gene3D" id="2.30.120.10">
    <property type="match status" value="1"/>
</dbReference>
<comment type="caution">
    <text evidence="4">The sequence shown here is derived from an EMBL/GenBank/DDBJ whole genome shotgun (WGS) entry which is preliminary data.</text>
</comment>
<dbReference type="EMBL" id="JAGHKP010000001">
    <property type="protein sequence ID" value="MBO9151595.1"/>
    <property type="molecule type" value="Genomic_DNA"/>
</dbReference>
<proteinExistence type="inferred from homology"/>
<keyword evidence="5" id="KW-1185">Reference proteome</keyword>
<dbReference type="InterPro" id="IPR043147">
    <property type="entry name" value="Penicillin_amidase_A-knob"/>
</dbReference>
<dbReference type="InterPro" id="IPR043146">
    <property type="entry name" value="Penicillin_amidase_N_B-knob"/>
</dbReference>
<keyword evidence="3" id="KW-0865">Zymogen</keyword>
<dbReference type="RefSeq" id="WP_209143948.1">
    <property type="nucleotide sequence ID" value="NZ_JAGHKP010000001.1"/>
</dbReference>
<gene>
    <name evidence="4" type="ORF">J7I43_05210</name>
</gene>
<sequence>MRIIPLIFTVALLWALNHRWGATPPFGMLFSPQHGFWVHAEPVNSPVSETLVFPQLKGKAEVWFDDRMVAHVFAEQEADAYFIQGYLHAKNRLWQMELQTHAAGGRLSEILGPKLLDYDRRKRREGMVYGAEQVVKGIEADPVTKMELDSYTAGINAYIKELSKRDYPLEYKLLGYSPEPWTNIKTGLLVKYMSADLAATADDIPYTNARNHFSREDFNQLYPDFPDVMAPIIPKGTPYPAPTRRAVPPPDSVVNAEFKYNIPQQDRDKGSNNWAVAGSKTKSGNPILCNDPHLELSLPSLFYEMQIKTPSMNVYGVSLPGAPGIIIGFNDNMGWGFTNGYVDVLDFYKMQFRNGKKEYLFNGQYRPAELRVEAIKIKGRPTFYDTVAYTVWGPVLYDETFTDPRFKGYLAMRWTAHDESNELRTIHLLNHAKGYSDYLEAMKSWSCPGQNFIYAGKKDGIAIWHNGKHPLRWKDQGKFVTPGSDSTYAWQGFIPQAENPHVYNPAEGFVSSANQQATDSTYPYDLFGYYDLFRGMRIQEQLGQMNGITPEDMMRLQNDNKNRLAEAAMPFLSNFVAANTLTSRQQEYWRMLFAWDGTAGPDSKAATVFNLWWSNLEDNIWGDELPLEDSIAYVQPEERTLLYWLMRDSAMHFVDNIHTPVRETLSGQVTASFRAAADTAAALDGRGELALGKFRGTDIRHLSRSIPAFSRMHLNTGGGRHIINATKKTTGPSWRMVVELGPQTKAWGIFPGGQSGNPGSKYYDNMVDDWLAGKYYALKVMDQQKPEGITGRIVFEKGAE</sequence>
<name>A0ABS3YA87_9BACT</name>
<dbReference type="InterPro" id="IPR023343">
    <property type="entry name" value="Penicillin_amidase_dom1"/>
</dbReference>
<dbReference type="Gene3D" id="1.10.439.10">
    <property type="entry name" value="Penicillin Amidohydrolase, domain 1"/>
    <property type="match status" value="1"/>
</dbReference>
<dbReference type="CDD" id="cd03747">
    <property type="entry name" value="Ntn_PGA_like"/>
    <property type="match status" value="1"/>
</dbReference>
<evidence type="ECO:0000256" key="1">
    <source>
        <dbReference type="ARBA" id="ARBA00006586"/>
    </source>
</evidence>
<dbReference type="Proteomes" id="UP000679126">
    <property type="component" value="Unassembled WGS sequence"/>
</dbReference>
<dbReference type="PIRSF" id="PIRSF001227">
    <property type="entry name" value="Pen_acylase"/>
    <property type="match status" value="1"/>
</dbReference>
<evidence type="ECO:0000256" key="2">
    <source>
        <dbReference type="ARBA" id="ARBA00022801"/>
    </source>
</evidence>
<protein>
    <submittedName>
        <fullName evidence="4">Penicillin acylase family protein</fullName>
    </submittedName>
</protein>